<evidence type="ECO:0000313" key="2">
    <source>
        <dbReference type="Proteomes" id="UP000694558"/>
    </source>
</evidence>
<sequence length="43" mass="4988">MGKKRQKEHPFHDAVLLEKHFTCLPHSPCQFSSSPDKSFGFRT</sequence>
<reference evidence="1" key="1">
    <citation type="submission" date="2023-05" db="EMBL/GenBank/DDBJ databases">
        <title>High-quality long-read genome of Scophthalmus maximus.</title>
        <authorList>
            <person name="Lien S."/>
            <person name="Martinez P."/>
        </authorList>
    </citation>
    <scope>NUCLEOTIDE SEQUENCE [LARGE SCALE GENOMIC DNA]</scope>
</reference>
<protein>
    <submittedName>
        <fullName evidence="1">Uncharacterized protein</fullName>
    </submittedName>
</protein>
<proteinExistence type="predicted"/>
<name>A0A8D3DLP3_SCOMX</name>
<dbReference type="Ensembl" id="ENSSMAT00000061347.1">
    <property type="protein sequence ID" value="ENSSMAP00000060452.1"/>
    <property type="gene ID" value="ENSSMAG00000037124.1"/>
</dbReference>
<evidence type="ECO:0000313" key="1">
    <source>
        <dbReference type="Ensembl" id="ENSSMAP00000060452.1"/>
    </source>
</evidence>
<reference evidence="1" key="2">
    <citation type="submission" date="2025-08" db="UniProtKB">
        <authorList>
            <consortium name="Ensembl"/>
        </authorList>
    </citation>
    <scope>IDENTIFICATION</scope>
</reference>
<accession>A0A8D3DLP3</accession>
<dbReference type="AlphaFoldDB" id="A0A8D3DLP3"/>
<organism evidence="1 2">
    <name type="scientific">Scophthalmus maximus</name>
    <name type="common">Turbot</name>
    <name type="synonym">Psetta maxima</name>
    <dbReference type="NCBI Taxonomy" id="52904"/>
    <lineage>
        <taxon>Eukaryota</taxon>
        <taxon>Metazoa</taxon>
        <taxon>Chordata</taxon>
        <taxon>Craniata</taxon>
        <taxon>Vertebrata</taxon>
        <taxon>Euteleostomi</taxon>
        <taxon>Actinopterygii</taxon>
        <taxon>Neopterygii</taxon>
        <taxon>Teleostei</taxon>
        <taxon>Neoteleostei</taxon>
        <taxon>Acanthomorphata</taxon>
        <taxon>Carangaria</taxon>
        <taxon>Pleuronectiformes</taxon>
        <taxon>Pleuronectoidei</taxon>
        <taxon>Scophthalmidae</taxon>
        <taxon>Scophthalmus</taxon>
    </lineage>
</organism>
<dbReference type="Proteomes" id="UP000694558">
    <property type="component" value="Chromosome 17"/>
</dbReference>